<feature type="transmembrane region" description="Helical" evidence="6">
    <location>
        <begin position="102"/>
        <end position="121"/>
    </location>
</feature>
<feature type="transmembrane region" description="Helical" evidence="6">
    <location>
        <begin position="133"/>
        <end position="153"/>
    </location>
</feature>
<evidence type="ECO:0000256" key="1">
    <source>
        <dbReference type="ARBA" id="ARBA00004141"/>
    </source>
</evidence>
<dbReference type="InterPro" id="IPR042127">
    <property type="entry name" value="TMEM45"/>
</dbReference>
<evidence type="ECO:0000256" key="6">
    <source>
        <dbReference type="SAM" id="Phobius"/>
    </source>
</evidence>
<accession>A0A7M4E3R0</accession>
<dbReference type="Ensembl" id="ENSCPRT00005004685.1">
    <property type="protein sequence ID" value="ENSCPRP00005003992.1"/>
    <property type="gene ID" value="ENSCPRG00005002903.1"/>
</dbReference>
<reference evidence="7" key="1">
    <citation type="submission" date="2025-08" db="UniProtKB">
        <authorList>
            <consortium name="Ensembl"/>
        </authorList>
    </citation>
    <scope>IDENTIFICATION</scope>
</reference>
<reference evidence="7" key="2">
    <citation type="submission" date="2025-09" db="UniProtKB">
        <authorList>
            <consortium name="Ensembl"/>
        </authorList>
    </citation>
    <scope>IDENTIFICATION</scope>
</reference>
<evidence type="ECO:0000256" key="4">
    <source>
        <dbReference type="ARBA" id="ARBA00022989"/>
    </source>
</evidence>
<dbReference type="PANTHER" id="PTHR16007">
    <property type="entry name" value="EPIDIDYMAL MEMBRANE PROTEIN E9-RELATED"/>
    <property type="match status" value="1"/>
</dbReference>
<proteinExistence type="inferred from homology"/>
<dbReference type="GeneTree" id="ENSGT00940000155530"/>
<keyword evidence="4 6" id="KW-1133">Transmembrane helix</keyword>
<dbReference type="Pfam" id="PF04819">
    <property type="entry name" value="DUF716"/>
    <property type="match status" value="1"/>
</dbReference>
<comment type="subcellular location">
    <subcellularLocation>
        <location evidence="1">Membrane</location>
        <topology evidence="1">Multi-pass membrane protein</topology>
    </subcellularLocation>
</comment>
<dbReference type="InterPro" id="IPR006904">
    <property type="entry name" value="DUF716"/>
</dbReference>
<sequence length="256" mass="29724">VSNLCGCTHCCLRFMLKSRWWHRSHENDLDKKGLFSKYSGILVQQNVHIPETGPSSWKEMSWFRDFPRKRILGMIAEQFVPDGLCVKLYNYKENHWDHLMNWQHVTMCLFYSISGFLFYYYKHGRATLDLHVHQLLLGAIFGVSICIFLEVFFHGSIVTIRLRTSLCILQGSWLWQIVFVLYPPNGIPEGNQMDHNNMLFLTMCCCWHYAFAFLILAVNYTVVSWGIHSVSGPDLGHASLYSSPFFSPTMISAHIV</sequence>
<keyword evidence="3 6" id="KW-0812">Transmembrane</keyword>
<dbReference type="PANTHER" id="PTHR16007:SF21">
    <property type="entry name" value="TRANSMEMBRANE PROTEIN 45A"/>
    <property type="match status" value="1"/>
</dbReference>
<evidence type="ECO:0000256" key="5">
    <source>
        <dbReference type="ARBA" id="ARBA00023136"/>
    </source>
</evidence>
<evidence type="ECO:0000313" key="7">
    <source>
        <dbReference type="Ensembl" id="ENSCPRP00005003992.1"/>
    </source>
</evidence>
<comment type="similarity">
    <text evidence="2">Belongs to the TMEM45 family.</text>
</comment>
<name>A0A7M4E3R0_CROPO</name>
<dbReference type="GO" id="GO:0016020">
    <property type="term" value="C:membrane"/>
    <property type="evidence" value="ECO:0007669"/>
    <property type="project" value="UniProtKB-SubCell"/>
</dbReference>
<dbReference type="AlphaFoldDB" id="A0A7M4E3R0"/>
<evidence type="ECO:0000313" key="8">
    <source>
        <dbReference type="Proteomes" id="UP000594220"/>
    </source>
</evidence>
<organism evidence="7 8">
    <name type="scientific">Crocodylus porosus</name>
    <name type="common">Saltwater crocodile</name>
    <name type="synonym">Estuarine crocodile</name>
    <dbReference type="NCBI Taxonomy" id="8502"/>
    <lineage>
        <taxon>Eukaryota</taxon>
        <taxon>Metazoa</taxon>
        <taxon>Chordata</taxon>
        <taxon>Craniata</taxon>
        <taxon>Vertebrata</taxon>
        <taxon>Euteleostomi</taxon>
        <taxon>Archelosauria</taxon>
        <taxon>Archosauria</taxon>
        <taxon>Crocodylia</taxon>
        <taxon>Longirostres</taxon>
        <taxon>Crocodylidae</taxon>
        <taxon>Crocodylus</taxon>
    </lineage>
</organism>
<dbReference type="Proteomes" id="UP000594220">
    <property type="component" value="Unplaced"/>
</dbReference>
<evidence type="ECO:0000256" key="3">
    <source>
        <dbReference type="ARBA" id="ARBA00022692"/>
    </source>
</evidence>
<evidence type="ECO:0000256" key="2">
    <source>
        <dbReference type="ARBA" id="ARBA00006948"/>
    </source>
</evidence>
<protein>
    <submittedName>
        <fullName evidence="7">Uncharacterized protein</fullName>
    </submittedName>
</protein>
<feature type="transmembrane region" description="Helical" evidence="6">
    <location>
        <begin position="198"/>
        <end position="218"/>
    </location>
</feature>
<keyword evidence="8" id="KW-1185">Reference proteome</keyword>
<keyword evidence="5 6" id="KW-0472">Membrane</keyword>